<dbReference type="OrthoDB" id="9801102at2"/>
<evidence type="ECO:0000313" key="2">
    <source>
        <dbReference type="Proteomes" id="UP000243719"/>
    </source>
</evidence>
<dbReference type="RefSeq" id="WP_091911876.1">
    <property type="nucleotide sequence ID" value="NZ_FNLO01000013.1"/>
</dbReference>
<dbReference type="Proteomes" id="UP000243719">
    <property type="component" value="Unassembled WGS sequence"/>
</dbReference>
<name>A0A1H2PV47_9BURK</name>
<dbReference type="PANTHER" id="PTHR40266:SF2">
    <property type="entry name" value="TOXIN HIGB-1"/>
    <property type="match status" value="1"/>
</dbReference>
<proteinExistence type="predicted"/>
<reference evidence="2" key="1">
    <citation type="submission" date="2016-09" db="EMBL/GenBank/DDBJ databases">
        <authorList>
            <person name="Varghese N."/>
            <person name="Submissions S."/>
        </authorList>
    </citation>
    <scope>NUCLEOTIDE SEQUENCE [LARGE SCALE GENOMIC DNA]</scope>
    <source>
        <strain evidence="2">JS23</strain>
    </source>
</reference>
<organism evidence="1 2">
    <name type="scientific">Chitinasiproducens palmae</name>
    <dbReference type="NCBI Taxonomy" id="1770053"/>
    <lineage>
        <taxon>Bacteria</taxon>
        <taxon>Pseudomonadati</taxon>
        <taxon>Pseudomonadota</taxon>
        <taxon>Betaproteobacteria</taxon>
        <taxon>Burkholderiales</taxon>
        <taxon>Burkholderiaceae</taxon>
        <taxon>Chitinasiproducens</taxon>
    </lineage>
</organism>
<dbReference type="STRING" id="1770053.SAMN05216551_11328"/>
<dbReference type="InterPro" id="IPR007711">
    <property type="entry name" value="HigB-1"/>
</dbReference>
<dbReference type="PANTHER" id="PTHR40266">
    <property type="entry name" value="TOXIN HIGB-1"/>
    <property type="match status" value="1"/>
</dbReference>
<dbReference type="SUPFAM" id="SSF143011">
    <property type="entry name" value="RelE-like"/>
    <property type="match status" value="1"/>
</dbReference>
<keyword evidence="2" id="KW-1185">Reference proteome</keyword>
<sequence>MIKSFLHKGLRDFFEKGSKAGIQPHHAARLARQLSQLNNAGSPADMNVPGWRLHALCGDMEGHFSAWVSGNWRLTFRFEGADAVLVDYQDYH</sequence>
<accession>A0A1H2PV47</accession>
<protein>
    <submittedName>
        <fullName evidence="1">Proteic killer suppression protein</fullName>
    </submittedName>
</protein>
<evidence type="ECO:0000313" key="1">
    <source>
        <dbReference type="EMBL" id="SDV50704.1"/>
    </source>
</evidence>
<dbReference type="Pfam" id="PF05015">
    <property type="entry name" value="HigB-like_toxin"/>
    <property type="match status" value="1"/>
</dbReference>
<dbReference type="Gene3D" id="3.30.2310.20">
    <property type="entry name" value="RelE-like"/>
    <property type="match status" value="1"/>
</dbReference>
<gene>
    <name evidence="1" type="ORF">SAMN05216551_11328</name>
</gene>
<dbReference type="InterPro" id="IPR035093">
    <property type="entry name" value="RelE/ParE_toxin_dom_sf"/>
</dbReference>
<dbReference type="EMBL" id="FNLO01000013">
    <property type="protein sequence ID" value="SDV50704.1"/>
    <property type="molecule type" value="Genomic_DNA"/>
</dbReference>
<dbReference type="AlphaFoldDB" id="A0A1H2PV47"/>